<dbReference type="InterPro" id="IPR012337">
    <property type="entry name" value="RNaseH-like_sf"/>
</dbReference>
<dbReference type="EMBL" id="PFAG01000014">
    <property type="protein sequence ID" value="PIR98481.1"/>
    <property type="molecule type" value="Genomic_DNA"/>
</dbReference>
<dbReference type="GO" id="GO:0008408">
    <property type="term" value="F:3'-5' exonuclease activity"/>
    <property type="evidence" value="ECO:0007669"/>
    <property type="project" value="TreeGrafter"/>
</dbReference>
<dbReference type="PANTHER" id="PTHR30231:SF41">
    <property type="entry name" value="DNA POLYMERASE III SUBUNIT EPSILON"/>
    <property type="match status" value="1"/>
</dbReference>
<dbReference type="InterPro" id="IPR013520">
    <property type="entry name" value="Ribonucl_H"/>
</dbReference>
<feature type="domain" description="Exonuclease" evidence="1">
    <location>
        <begin position="13"/>
        <end position="187"/>
    </location>
</feature>
<dbReference type="Pfam" id="PF00929">
    <property type="entry name" value="RNase_T"/>
    <property type="match status" value="1"/>
</dbReference>
<dbReference type="AlphaFoldDB" id="A0A2H0VHC1"/>
<dbReference type="InterPro" id="IPR036397">
    <property type="entry name" value="RNaseH_sf"/>
</dbReference>
<evidence type="ECO:0000313" key="2">
    <source>
        <dbReference type="EMBL" id="PIR98481.1"/>
    </source>
</evidence>
<dbReference type="SMART" id="SM00479">
    <property type="entry name" value="EXOIII"/>
    <property type="match status" value="1"/>
</dbReference>
<dbReference type="GO" id="GO:0003676">
    <property type="term" value="F:nucleic acid binding"/>
    <property type="evidence" value="ECO:0007669"/>
    <property type="project" value="InterPro"/>
</dbReference>
<dbReference type="CDD" id="cd06127">
    <property type="entry name" value="DEDDh"/>
    <property type="match status" value="1"/>
</dbReference>
<comment type="caution">
    <text evidence="2">The sequence shown here is derived from an EMBL/GenBank/DDBJ whole genome shotgun (WGS) entry which is preliminary data.</text>
</comment>
<dbReference type="Gene3D" id="3.30.420.10">
    <property type="entry name" value="Ribonuclease H-like superfamily/Ribonuclease H"/>
    <property type="match status" value="1"/>
</dbReference>
<protein>
    <recommendedName>
        <fullName evidence="1">Exonuclease domain-containing protein</fullName>
    </recommendedName>
</protein>
<gene>
    <name evidence="2" type="ORF">COT88_01490</name>
</gene>
<proteinExistence type="predicted"/>
<sequence length="190" mass="21861">MYNFKDSGNRNRDLCFFDLEATGLSAYSEILEIGAIRIETDSLNIMEEFSTKTLPERIETADPEALEVVGYDEKVWKKEAIPIKEALEKFLVFAEDCVLVAHNLPFDWMWLQRSLEDNGLNPTFFYHGLDTISLAWLKTQQDKIKTGLSLKNLSRQFDIDMGTHHNALEDAKTAYNIFVKLIETDEEADN</sequence>
<dbReference type="PANTHER" id="PTHR30231">
    <property type="entry name" value="DNA POLYMERASE III SUBUNIT EPSILON"/>
    <property type="match status" value="1"/>
</dbReference>
<evidence type="ECO:0000313" key="3">
    <source>
        <dbReference type="Proteomes" id="UP000230776"/>
    </source>
</evidence>
<organism evidence="2 3">
    <name type="scientific">Candidatus Colwellbacteria bacterium CG10_big_fil_rev_8_21_14_0_10_41_28</name>
    <dbReference type="NCBI Taxonomy" id="1974539"/>
    <lineage>
        <taxon>Bacteria</taxon>
        <taxon>Candidatus Colwelliibacteriota</taxon>
    </lineage>
</organism>
<dbReference type="GO" id="GO:0005829">
    <property type="term" value="C:cytosol"/>
    <property type="evidence" value="ECO:0007669"/>
    <property type="project" value="TreeGrafter"/>
</dbReference>
<reference evidence="3" key="1">
    <citation type="submission" date="2017-09" db="EMBL/GenBank/DDBJ databases">
        <title>Depth-based differentiation of microbial function through sediment-hosted aquifers and enrichment of novel symbionts in the deep terrestrial subsurface.</title>
        <authorList>
            <person name="Probst A.J."/>
            <person name="Ladd B."/>
            <person name="Jarett J.K."/>
            <person name="Geller-Mcgrath D.E."/>
            <person name="Sieber C.M.K."/>
            <person name="Emerson J.B."/>
            <person name="Anantharaman K."/>
            <person name="Thomas B.C."/>
            <person name="Malmstrom R."/>
            <person name="Stieglmeier M."/>
            <person name="Klingl A."/>
            <person name="Woyke T."/>
            <person name="Ryan C.M."/>
            <person name="Banfield J.F."/>
        </authorList>
    </citation>
    <scope>NUCLEOTIDE SEQUENCE [LARGE SCALE GENOMIC DNA]</scope>
</reference>
<accession>A0A2H0VHC1</accession>
<dbReference type="Proteomes" id="UP000230776">
    <property type="component" value="Unassembled WGS sequence"/>
</dbReference>
<dbReference type="SUPFAM" id="SSF53098">
    <property type="entry name" value="Ribonuclease H-like"/>
    <property type="match status" value="1"/>
</dbReference>
<name>A0A2H0VHC1_9BACT</name>
<evidence type="ECO:0000259" key="1">
    <source>
        <dbReference type="SMART" id="SM00479"/>
    </source>
</evidence>
<dbReference type="GO" id="GO:0045004">
    <property type="term" value="P:DNA replication proofreading"/>
    <property type="evidence" value="ECO:0007669"/>
    <property type="project" value="TreeGrafter"/>
</dbReference>